<dbReference type="InterPro" id="IPR046953">
    <property type="entry name" value="Spore_GerAC-like_C"/>
</dbReference>
<keyword evidence="11" id="KW-1185">Reference proteome</keyword>
<dbReference type="PANTHER" id="PTHR35789:SF1">
    <property type="entry name" value="SPORE GERMINATION PROTEIN B3"/>
    <property type="match status" value="1"/>
</dbReference>
<evidence type="ECO:0000256" key="3">
    <source>
        <dbReference type="ARBA" id="ARBA00022544"/>
    </source>
</evidence>
<gene>
    <name evidence="10" type="ORF">AN963_06870</name>
</gene>
<evidence type="ECO:0000256" key="4">
    <source>
        <dbReference type="ARBA" id="ARBA00022729"/>
    </source>
</evidence>
<evidence type="ECO:0000259" key="8">
    <source>
        <dbReference type="Pfam" id="PF05504"/>
    </source>
</evidence>
<evidence type="ECO:0000256" key="7">
    <source>
        <dbReference type="ARBA" id="ARBA00023288"/>
    </source>
</evidence>
<evidence type="ECO:0000259" key="9">
    <source>
        <dbReference type="Pfam" id="PF25198"/>
    </source>
</evidence>
<dbReference type="EMBL" id="LJJB01000007">
    <property type="protein sequence ID" value="KQL50154.1"/>
    <property type="molecule type" value="Genomic_DNA"/>
</dbReference>
<dbReference type="InterPro" id="IPR057336">
    <property type="entry name" value="GerAC_N"/>
</dbReference>
<comment type="caution">
    <text evidence="10">The sequence shown here is derived from an EMBL/GenBank/DDBJ whole genome shotgun (WGS) entry which is preliminary data.</text>
</comment>
<evidence type="ECO:0000256" key="6">
    <source>
        <dbReference type="ARBA" id="ARBA00023139"/>
    </source>
</evidence>
<keyword evidence="3" id="KW-0309">Germination</keyword>
<sequence>MWIALGLLCLVLTACSSSRIINDVQLIHTLGYDQVDNQIKGTAITHRYEKDQANVEMLETSAINLYSIFPEFNATTPSQLELGQLRSVVIGKDFAAKGIGTLVHSLCRDPNIGFRLQLAIADPKAESILQVNRKVNVPFFLSNTIEQNIKTLNTPKSNLHVFLFNLYGEGRDPYLPYFVLYQDRIKLDGLALFHKDKFVDHIHANEAFLLKVLLEKSKSGQYPVEIEIAGRKGKGMLRNLGSDVAFEVNTSKNIPALKIQINMRAQIKDYPSWLKLSQPDTLQATEKELSLYLQKQMKQFLAHLQKIKVDPVGIGDLIRGRSSTWNYTQFQEQYPDMDLSVSIALKLEQTGVGD</sequence>
<accession>A0ABR5NF23</accession>
<dbReference type="InterPro" id="IPR038501">
    <property type="entry name" value="Spore_GerAC_C_sf"/>
</dbReference>
<dbReference type="Gene3D" id="3.30.300.210">
    <property type="entry name" value="Nutrient germinant receptor protein C, domain 3"/>
    <property type="match status" value="1"/>
</dbReference>
<proteinExistence type="inferred from homology"/>
<evidence type="ECO:0000313" key="10">
    <source>
        <dbReference type="EMBL" id="KQL50154.1"/>
    </source>
</evidence>
<organism evidence="10 11">
    <name type="scientific">Brevibacillus choshinensis</name>
    <dbReference type="NCBI Taxonomy" id="54911"/>
    <lineage>
        <taxon>Bacteria</taxon>
        <taxon>Bacillati</taxon>
        <taxon>Bacillota</taxon>
        <taxon>Bacilli</taxon>
        <taxon>Bacillales</taxon>
        <taxon>Paenibacillaceae</taxon>
        <taxon>Brevibacillus</taxon>
    </lineage>
</organism>
<keyword evidence="7" id="KW-0449">Lipoprotein</keyword>
<dbReference type="NCBIfam" id="TIGR02887">
    <property type="entry name" value="spore_ger_x_C"/>
    <property type="match status" value="1"/>
</dbReference>
<keyword evidence="6" id="KW-0564">Palmitate</keyword>
<reference evidence="10 11" key="1">
    <citation type="submission" date="2015-09" db="EMBL/GenBank/DDBJ databases">
        <title>Genome sequencing project for genomic taxonomy and phylogenomics of Bacillus-like bacteria.</title>
        <authorList>
            <person name="Liu B."/>
            <person name="Wang J."/>
            <person name="Zhu Y."/>
            <person name="Liu G."/>
            <person name="Chen Q."/>
            <person name="Chen Z."/>
            <person name="Lan J."/>
            <person name="Che J."/>
            <person name="Ge C."/>
            <person name="Shi H."/>
            <person name="Pan Z."/>
            <person name="Liu X."/>
        </authorList>
    </citation>
    <scope>NUCLEOTIDE SEQUENCE [LARGE SCALE GENOMIC DNA]</scope>
    <source>
        <strain evidence="10 11">DSM 8552</strain>
    </source>
</reference>
<keyword evidence="4" id="KW-0732">Signal</keyword>
<dbReference type="InterPro" id="IPR008844">
    <property type="entry name" value="Spore_GerAC-like"/>
</dbReference>
<dbReference type="Pfam" id="PF05504">
    <property type="entry name" value="Spore_GerAC"/>
    <property type="match status" value="1"/>
</dbReference>
<dbReference type="Proteomes" id="UP000051063">
    <property type="component" value="Unassembled WGS sequence"/>
</dbReference>
<comment type="similarity">
    <text evidence="2">Belongs to the GerABKC lipoprotein family.</text>
</comment>
<evidence type="ECO:0000256" key="5">
    <source>
        <dbReference type="ARBA" id="ARBA00023136"/>
    </source>
</evidence>
<comment type="subcellular location">
    <subcellularLocation>
        <location evidence="1">Membrane</location>
        <topology evidence="1">Lipid-anchor</topology>
    </subcellularLocation>
</comment>
<name>A0ABR5NF23_BRECH</name>
<protein>
    <submittedName>
        <fullName evidence="10">Spore gernimation protein GerC</fullName>
    </submittedName>
</protein>
<keyword evidence="5" id="KW-0472">Membrane</keyword>
<evidence type="ECO:0000256" key="2">
    <source>
        <dbReference type="ARBA" id="ARBA00007886"/>
    </source>
</evidence>
<feature type="domain" description="Spore germination protein N-terminal" evidence="9">
    <location>
        <begin position="18"/>
        <end position="178"/>
    </location>
</feature>
<evidence type="ECO:0000256" key="1">
    <source>
        <dbReference type="ARBA" id="ARBA00004635"/>
    </source>
</evidence>
<dbReference type="PANTHER" id="PTHR35789">
    <property type="entry name" value="SPORE GERMINATION PROTEIN B3"/>
    <property type="match status" value="1"/>
</dbReference>
<evidence type="ECO:0000313" key="11">
    <source>
        <dbReference type="Proteomes" id="UP000051063"/>
    </source>
</evidence>
<dbReference type="Pfam" id="PF25198">
    <property type="entry name" value="Spore_GerAC_N"/>
    <property type="match status" value="1"/>
</dbReference>
<feature type="domain" description="Spore germination GerAC-like C-terminal" evidence="8">
    <location>
        <begin position="188"/>
        <end position="351"/>
    </location>
</feature>